<accession>A0A6J4TEJ6</accession>
<proteinExistence type="predicted"/>
<dbReference type="EMBL" id="CADCVR010000102">
    <property type="protein sequence ID" value="CAA9521304.1"/>
    <property type="molecule type" value="Genomic_DNA"/>
</dbReference>
<feature type="compositionally biased region" description="Basic residues" evidence="1">
    <location>
        <begin position="66"/>
        <end position="90"/>
    </location>
</feature>
<feature type="non-terminal residue" evidence="2">
    <location>
        <position position="90"/>
    </location>
</feature>
<dbReference type="AlphaFoldDB" id="A0A6J4TEJ6"/>
<organism evidence="2">
    <name type="scientific">uncultured Solirubrobacteraceae bacterium</name>
    <dbReference type="NCBI Taxonomy" id="1162706"/>
    <lineage>
        <taxon>Bacteria</taxon>
        <taxon>Bacillati</taxon>
        <taxon>Actinomycetota</taxon>
        <taxon>Thermoleophilia</taxon>
        <taxon>Solirubrobacterales</taxon>
        <taxon>Solirubrobacteraceae</taxon>
        <taxon>environmental samples</taxon>
    </lineage>
</organism>
<feature type="region of interest" description="Disordered" evidence="1">
    <location>
        <begin position="1"/>
        <end position="90"/>
    </location>
</feature>
<sequence>EQDTADGPHRRRDRGARGHPRGLLARRRQATSLDLFDAGRGRMGSPRRRASVAGGPLQRRADQRSVGRRRRRPAGRHRQGRRPQPRSARL</sequence>
<reference evidence="2" key="1">
    <citation type="submission" date="2020-02" db="EMBL/GenBank/DDBJ databases">
        <authorList>
            <person name="Meier V. D."/>
        </authorList>
    </citation>
    <scope>NUCLEOTIDE SEQUENCE</scope>
    <source>
        <strain evidence="2">AVDCRST_MAG53</strain>
    </source>
</reference>
<feature type="compositionally biased region" description="Basic residues" evidence="1">
    <location>
        <begin position="9"/>
        <end position="29"/>
    </location>
</feature>
<name>A0A6J4TEJ6_9ACTN</name>
<protein>
    <submittedName>
        <fullName evidence="2">Uncharacterized protein</fullName>
    </submittedName>
</protein>
<evidence type="ECO:0000256" key="1">
    <source>
        <dbReference type="SAM" id="MobiDB-lite"/>
    </source>
</evidence>
<evidence type="ECO:0000313" key="2">
    <source>
        <dbReference type="EMBL" id="CAA9521304.1"/>
    </source>
</evidence>
<feature type="non-terminal residue" evidence="2">
    <location>
        <position position="1"/>
    </location>
</feature>
<gene>
    <name evidence="2" type="ORF">AVDCRST_MAG53-3570</name>
</gene>